<proteinExistence type="predicted"/>
<name>A0A8D8B2I0_CULPI</name>
<dbReference type="AlphaFoldDB" id="A0A8D8B2I0"/>
<evidence type="ECO:0000313" key="1">
    <source>
        <dbReference type="EMBL" id="CAG6465247.1"/>
    </source>
</evidence>
<organism evidence="1">
    <name type="scientific">Culex pipiens</name>
    <name type="common">House mosquito</name>
    <dbReference type="NCBI Taxonomy" id="7175"/>
    <lineage>
        <taxon>Eukaryota</taxon>
        <taxon>Metazoa</taxon>
        <taxon>Ecdysozoa</taxon>
        <taxon>Arthropoda</taxon>
        <taxon>Hexapoda</taxon>
        <taxon>Insecta</taxon>
        <taxon>Pterygota</taxon>
        <taxon>Neoptera</taxon>
        <taxon>Endopterygota</taxon>
        <taxon>Diptera</taxon>
        <taxon>Nematocera</taxon>
        <taxon>Culicoidea</taxon>
        <taxon>Culicidae</taxon>
        <taxon>Culicinae</taxon>
        <taxon>Culicini</taxon>
        <taxon>Culex</taxon>
        <taxon>Culex</taxon>
    </lineage>
</organism>
<reference evidence="1" key="1">
    <citation type="submission" date="2021-05" db="EMBL/GenBank/DDBJ databases">
        <authorList>
            <person name="Alioto T."/>
            <person name="Alioto T."/>
            <person name="Gomez Garrido J."/>
        </authorList>
    </citation>
    <scope>NUCLEOTIDE SEQUENCE</scope>
</reference>
<accession>A0A8D8B2I0</accession>
<sequence length="123" mass="14612">MYTVTDFDDLTELRDLYYNQKETLFKIINDVKNFSAIMTIMRLRTGKFNWFVIEIILELIDKKIIKFSKLQDENVLLYLITVVMFGDISAQKRKLVKKSIRKAWGITQEVYSDGLERSRRSCT</sequence>
<protein>
    <submittedName>
        <fullName evidence="1">(northern house mosquito) hypothetical protein</fullName>
    </submittedName>
</protein>
<dbReference type="EMBL" id="HBUE01052904">
    <property type="protein sequence ID" value="CAG6465247.1"/>
    <property type="molecule type" value="Transcribed_RNA"/>
</dbReference>